<feature type="domain" description="CUB" evidence="8">
    <location>
        <begin position="1256"/>
        <end position="1387"/>
    </location>
</feature>
<keyword evidence="4 7" id="KW-1015">Disulfide bond</keyword>
<dbReference type="Pfam" id="PF00431">
    <property type="entry name" value="CUB"/>
    <property type="match status" value="18"/>
</dbReference>
<dbReference type="Pfam" id="PF00008">
    <property type="entry name" value="EGF"/>
    <property type="match status" value="1"/>
</dbReference>
<feature type="domain" description="CUB" evidence="8">
    <location>
        <begin position="895"/>
        <end position="1012"/>
    </location>
</feature>
<organism evidence="10 11">
    <name type="scientific">Caenorhabditis auriculariae</name>
    <dbReference type="NCBI Taxonomy" id="2777116"/>
    <lineage>
        <taxon>Eukaryota</taxon>
        <taxon>Metazoa</taxon>
        <taxon>Ecdysozoa</taxon>
        <taxon>Nematoda</taxon>
        <taxon>Chromadorea</taxon>
        <taxon>Rhabditida</taxon>
        <taxon>Rhabditina</taxon>
        <taxon>Rhabditomorpha</taxon>
        <taxon>Rhabditoidea</taxon>
        <taxon>Rhabditidae</taxon>
        <taxon>Peloderinae</taxon>
        <taxon>Caenorhabditis</taxon>
    </lineage>
</organism>
<dbReference type="SMART" id="SM00179">
    <property type="entry name" value="EGF_CA"/>
    <property type="match status" value="7"/>
</dbReference>
<feature type="domain" description="CUB" evidence="8">
    <location>
        <begin position="3017"/>
        <end position="3144"/>
    </location>
</feature>
<feature type="domain" description="CUB" evidence="8">
    <location>
        <begin position="2890"/>
        <end position="3016"/>
    </location>
</feature>
<feature type="domain" description="CUB" evidence="8">
    <location>
        <begin position="1132"/>
        <end position="1255"/>
    </location>
</feature>
<keyword evidence="11" id="KW-1185">Reference proteome</keyword>
<feature type="domain" description="CUB" evidence="8">
    <location>
        <begin position="1389"/>
        <end position="1514"/>
    </location>
</feature>
<feature type="domain" description="EGF-like" evidence="9">
    <location>
        <begin position="181"/>
        <end position="224"/>
    </location>
</feature>
<evidence type="ECO:0000259" key="8">
    <source>
        <dbReference type="PROSITE" id="PS01180"/>
    </source>
</evidence>
<feature type="domain" description="CUB" evidence="8">
    <location>
        <begin position="1767"/>
        <end position="1838"/>
    </location>
</feature>
<dbReference type="InterPro" id="IPR000152">
    <property type="entry name" value="EGF-type_Asp/Asn_hydroxyl_site"/>
</dbReference>
<dbReference type="PROSITE" id="PS01187">
    <property type="entry name" value="EGF_CA"/>
    <property type="match status" value="3"/>
</dbReference>
<comment type="caution">
    <text evidence="10">The sequence shown here is derived from an EMBL/GenBank/DDBJ whole genome shotgun (WGS) entry which is preliminary data.</text>
</comment>
<evidence type="ECO:0000313" key="10">
    <source>
        <dbReference type="EMBL" id="CAD6193661.1"/>
    </source>
</evidence>
<evidence type="ECO:0000256" key="5">
    <source>
        <dbReference type="ARBA" id="ARBA00023180"/>
    </source>
</evidence>
<feature type="disulfide bond" evidence="7">
    <location>
        <begin position="339"/>
        <end position="348"/>
    </location>
</feature>
<dbReference type="SUPFAM" id="SSF49854">
    <property type="entry name" value="Spermadhesin, CUB domain"/>
    <property type="match status" value="23"/>
</dbReference>
<dbReference type="InterPro" id="IPR000742">
    <property type="entry name" value="EGF"/>
</dbReference>
<dbReference type="Gene3D" id="2.60.120.290">
    <property type="entry name" value="Spermadhesin, CUB domain"/>
    <property type="match status" value="23"/>
</dbReference>
<feature type="disulfide bond" evidence="6">
    <location>
        <begin position="1256"/>
        <end position="1283"/>
    </location>
</feature>
<feature type="domain" description="EGF-like" evidence="9">
    <location>
        <begin position="312"/>
        <end position="349"/>
    </location>
</feature>
<feature type="domain" description="CUB" evidence="8">
    <location>
        <begin position="2008"/>
        <end position="2135"/>
    </location>
</feature>
<feature type="domain" description="EGF-like" evidence="9">
    <location>
        <begin position="141"/>
        <end position="180"/>
    </location>
</feature>
<feature type="disulfide bond" evidence="6">
    <location>
        <begin position="3567"/>
        <end position="3584"/>
    </location>
</feature>
<dbReference type="EMBL" id="CAJGYM010000037">
    <property type="protein sequence ID" value="CAD6193661.1"/>
    <property type="molecule type" value="Genomic_DNA"/>
</dbReference>
<evidence type="ECO:0000313" key="11">
    <source>
        <dbReference type="Proteomes" id="UP000835052"/>
    </source>
</evidence>
<dbReference type="InterPro" id="IPR013032">
    <property type="entry name" value="EGF-like_CS"/>
</dbReference>
<evidence type="ECO:0000256" key="6">
    <source>
        <dbReference type="PROSITE-ProRule" id="PRU00059"/>
    </source>
</evidence>
<dbReference type="SMART" id="SM00042">
    <property type="entry name" value="CUB"/>
    <property type="match status" value="23"/>
</dbReference>
<dbReference type="Proteomes" id="UP000835052">
    <property type="component" value="Unassembled WGS sequence"/>
</dbReference>
<feature type="disulfide bond" evidence="7">
    <location>
        <begin position="192"/>
        <end position="209"/>
    </location>
</feature>
<evidence type="ECO:0008006" key="12">
    <source>
        <dbReference type="Google" id="ProtNLM"/>
    </source>
</evidence>
<dbReference type="InterPro" id="IPR049883">
    <property type="entry name" value="NOTCH1_EGF-like"/>
</dbReference>
<dbReference type="SUPFAM" id="SSF57196">
    <property type="entry name" value="EGF/Laminin"/>
    <property type="match status" value="5"/>
</dbReference>
<feature type="domain" description="EGF-like" evidence="9">
    <location>
        <begin position="225"/>
        <end position="271"/>
    </location>
</feature>
<dbReference type="GO" id="GO:0005509">
    <property type="term" value="F:calcium ion binding"/>
    <property type="evidence" value="ECO:0007669"/>
    <property type="project" value="InterPro"/>
</dbReference>
<dbReference type="InterPro" id="IPR018097">
    <property type="entry name" value="EGF_Ca-bd_CS"/>
</dbReference>
<feature type="domain" description="CUB" evidence="8">
    <location>
        <begin position="1525"/>
        <end position="1654"/>
    </location>
</feature>
<dbReference type="InterPro" id="IPR000859">
    <property type="entry name" value="CUB_dom"/>
</dbReference>
<feature type="domain" description="EGF-like" evidence="9">
    <location>
        <begin position="9"/>
        <end position="46"/>
    </location>
</feature>
<feature type="domain" description="CUB" evidence="8">
    <location>
        <begin position="3506"/>
        <end position="3621"/>
    </location>
</feature>
<dbReference type="PROSITE" id="PS00022">
    <property type="entry name" value="EGF_1"/>
    <property type="match status" value="4"/>
</dbReference>
<feature type="domain" description="CUB" evidence="8">
    <location>
        <begin position="2759"/>
        <end position="2884"/>
    </location>
</feature>
<feature type="domain" description="CUB" evidence="8">
    <location>
        <begin position="3626"/>
        <end position="3758"/>
    </location>
</feature>
<proteinExistence type="predicted"/>
<dbReference type="InterPro" id="IPR001881">
    <property type="entry name" value="EGF-like_Ca-bd_dom"/>
</dbReference>
<dbReference type="FunFam" id="2.60.120.290:FF:000013">
    <property type="entry name" value="Membrane frizzled-related protein"/>
    <property type="match status" value="1"/>
</dbReference>
<feature type="domain" description="CUB" evidence="8">
    <location>
        <begin position="479"/>
        <end position="596"/>
    </location>
</feature>
<feature type="domain" description="CUB" evidence="8">
    <location>
        <begin position="2386"/>
        <end position="2513"/>
    </location>
</feature>
<dbReference type="PANTHER" id="PTHR24251:SF50">
    <property type="entry name" value="ATTRACTIN-LIKE 1A"/>
    <property type="match status" value="1"/>
</dbReference>
<accession>A0A8S1HH36</accession>
<name>A0A8S1HH36_9PELO</name>
<feature type="domain" description="CUB" evidence="8">
    <location>
        <begin position="2136"/>
        <end position="2259"/>
    </location>
</feature>
<dbReference type="PROSITE" id="PS00010">
    <property type="entry name" value="ASX_HYDROXYL"/>
    <property type="match status" value="1"/>
</dbReference>
<dbReference type="PROSITE" id="PS01180">
    <property type="entry name" value="CUB"/>
    <property type="match status" value="21"/>
</dbReference>
<feature type="domain" description="CUB" evidence="8">
    <location>
        <begin position="3273"/>
        <end position="3401"/>
    </location>
</feature>
<feature type="domain" description="CUB" evidence="8">
    <location>
        <begin position="2517"/>
        <end position="2628"/>
    </location>
</feature>
<feature type="domain" description="CUB" evidence="8">
    <location>
        <begin position="1018"/>
        <end position="1128"/>
    </location>
</feature>
<feature type="domain" description="EGF-like" evidence="9">
    <location>
        <begin position="274"/>
        <end position="311"/>
    </location>
</feature>
<dbReference type="OrthoDB" id="10009301at2759"/>
<dbReference type="PANTHER" id="PTHR24251">
    <property type="entry name" value="OVOCHYMASE-RELATED"/>
    <property type="match status" value="1"/>
</dbReference>
<keyword evidence="2" id="KW-0732">Signal</keyword>
<dbReference type="SUPFAM" id="SSF57184">
    <property type="entry name" value="Growth factor receptor domain"/>
    <property type="match status" value="1"/>
</dbReference>
<feature type="domain" description="CUB" evidence="8">
    <location>
        <begin position="602"/>
        <end position="764"/>
    </location>
</feature>
<evidence type="ECO:0000256" key="7">
    <source>
        <dbReference type="PROSITE-ProRule" id="PRU00076"/>
    </source>
</evidence>
<evidence type="ECO:0000256" key="1">
    <source>
        <dbReference type="ARBA" id="ARBA00022536"/>
    </source>
</evidence>
<reference evidence="10" key="1">
    <citation type="submission" date="2020-10" db="EMBL/GenBank/DDBJ databases">
        <authorList>
            <person name="Kikuchi T."/>
        </authorList>
    </citation>
    <scope>NUCLEOTIDE SEQUENCE</scope>
    <source>
        <strain evidence="10">NKZ352</strain>
    </source>
</reference>
<dbReference type="InterPro" id="IPR009030">
    <property type="entry name" value="Growth_fac_rcpt_cys_sf"/>
</dbReference>
<dbReference type="CDD" id="cd00054">
    <property type="entry name" value="EGF_CA"/>
    <property type="match status" value="6"/>
</dbReference>
<dbReference type="PROSITE" id="PS01186">
    <property type="entry name" value="EGF_2"/>
    <property type="match status" value="2"/>
</dbReference>
<gene>
    <name evidence="10" type="ORF">CAUJ_LOCUS9580</name>
</gene>
<dbReference type="Pfam" id="PF12661">
    <property type="entry name" value="hEGF"/>
    <property type="match status" value="1"/>
</dbReference>
<feature type="disulfide bond" evidence="7">
    <location>
        <begin position="301"/>
        <end position="310"/>
    </location>
</feature>
<feature type="domain" description="EGF-like" evidence="9">
    <location>
        <begin position="48"/>
        <end position="89"/>
    </location>
</feature>
<comment type="caution">
    <text evidence="7">Lacks conserved residue(s) required for the propagation of feature annotation.</text>
</comment>
<protein>
    <recommendedName>
        <fullName evidence="12">Cubilin</fullName>
    </recommendedName>
</protein>
<keyword evidence="3" id="KW-0677">Repeat</keyword>
<evidence type="ECO:0000256" key="4">
    <source>
        <dbReference type="ARBA" id="ARBA00023157"/>
    </source>
</evidence>
<feature type="disulfide bond" evidence="7">
    <location>
        <begin position="79"/>
        <end position="88"/>
    </location>
</feature>
<dbReference type="SMART" id="SM00181">
    <property type="entry name" value="EGF"/>
    <property type="match status" value="8"/>
</dbReference>
<keyword evidence="1 7" id="KW-0245">EGF-like domain</keyword>
<dbReference type="CDD" id="cd00041">
    <property type="entry name" value="CUB"/>
    <property type="match status" value="19"/>
</dbReference>
<feature type="disulfide bond" evidence="6">
    <location>
        <begin position="3017"/>
        <end position="3044"/>
    </location>
</feature>
<dbReference type="FunFam" id="2.60.120.290:FF:000005">
    <property type="entry name" value="Procollagen C-endopeptidase enhancer 1"/>
    <property type="match status" value="2"/>
</dbReference>
<dbReference type="Gene3D" id="2.10.25.10">
    <property type="entry name" value="Laminin"/>
    <property type="match status" value="7"/>
</dbReference>
<keyword evidence="5" id="KW-0325">Glycoprotein</keyword>
<evidence type="ECO:0000256" key="3">
    <source>
        <dbReference type="ARBA" id="ARBA00022737"/>
    </source>
</evidence>
<evidence type="ECO:0000256" key="2">
    <source>
        <dbReference type="ARBA" id="ARBA00022729"/>
    </source>
</evidence>
<sequence>MKTLLKLFQDDACLKKPCRAGGTCIPRFGNKYYCLCPPHSTGVNCENDVDECDVYKGTPAGCQNNGTCLNVPGGFICTCPHGFHGQLCQFELSQCSRTFEICGPHGHCIDVDNPKSEVKYKCLCDWGYKVSPDASNPTCVDVDECSSNPCHPGMDCINLPGTFTCSGCPPGYQMEGQRCVDVDECAAEEPPCSTDPPVVCRNTIGGYTCESCPPGYTGDGKKCEKQSACLNANCHELAKCRESDEVWHTNGYICVCPSGYAGDGVGLNGCEKTNSTVCQTNLCMNGGKCQPLNNVSYRCVCPDGYFGTFCQNRDPCSVNPCLNGGKCQRATTYEYKCQCTGNFYGEQCELEEESCNSHITQESGNVTFEYKTSTSRICDYTFNIARQKSALKLTFLSFDEMSAGLSLSTDCATTLGNLTVYDGLSDTSTRFATFCGDRNSIYAPLIDQPITMTSTRALLRFRGVSGKFSLKWETIERSCGFRTTNSEGDLVVPPNKQDAVCEWFISAPSTKDVEVTIPSVEMYSNIDNDCTKNSLEIFDGYTSYDAHRIAQVCSSNNQSTTLRSTGPHLTVSFISNLPTLENRVQQRGFVIKYRFVEKERECGGDLKNEEGKIGWKGVIESPNYGSLYPPNMDCTWKFSGKPLDNDTEEDGQQLKLTFEEFDVVSPYLPLGPSSYIRQMGLGFGPFSSWNRRRLWSRPFLDLGTTLKCNEDFLQIITDSGLYFDACNGHKPKNELVIPSNEVVLKFHSDSRQQGKGFRVKYESVCENKFSGNGTIRSWNYPSGGVAGKCTYIIQALKTEAITLKIKTLGLRVISQSECFYPKDAIETYPNYIEVTGGHKEDKTLNRRYICAKYPFVEENALIAPGNRPLTIVVNSNGDPKFTGLLIEYTTTNIGCGGVFTTMTSHINSPNYPERYMPHMHCIYTILVGWGKVVRATFEAFDLESTPSKDCEFDRVEVYEKYTNEDDHGPLLAKFCGSMLPPAIMSPANKMVLVFISDRSVAGSGFSAKYEAVEESQTCDQTFLAPSGEIVFNSTEVRVNKCSFHVAVPGNKRILLKLNDIDMPCFTTQLKLRNGPSESSPGFTTLSDNSQICDNQKFSILRSHGSRVLLTFTSTDPRNVFFNISYESISSGCGGLVTGLTGSISAPQYPLKDSSAIECQWTVAVALGNRIRFSVTELDDLKSSDEFGYCAMFPANRLDVLDGPHAASKTIVRYCRKEFAPEPVDSEDNEIVVRYKQQGSYQTGGIFGFLAHFTTVCKGVLLTDLSGSIQSPGYPHHVSTNLLCQWTIQVPPGNRILATMHKFVLETSSYWTKVGKECDTNFLKIDENDFASASVLINGFTNVTTTKSRFCSDLVAPVTINSKHNRMIITYATFKQPENLFWLSWTTIGCGGELRAPQKIVVNKNRLDPDAQSYECHYSIKAPLDKKVKLKIEEFSVYSKNSDCTYESSKPFYGVALFTASSNDSGLAQHVLCTQTTQDHFNSHTNELFIIISVNSSQVAPNEVGEFFKASFEFVDSDQEDVFDQCGGIIELKPKLMTQIHSPGFPKMYNTGVSCNWLFKAPEGYHINYTMNEFHSPNYDPVREPSRFNIRSSLTGLSKTPPVERFCDETPDPKNIKVRSGESLVVFTGVNASPGQRSGQATSSKMGFSLSAELLCGGTVYADNKPTVFSLVRQTESCEITIVRKYPDQDGKIFLRVEKFMPHIDKSQVSDFDAKLYINGDALQATTSDFLSSRESREYIGNRINVSVVVGQNPLTLVFEYHTNSEVCGGEIKQDQGFLTTPRRFDEEYDCEYVLRNSPGNTVTVQVMNLTMSSSTDCVRSYLEFRKFNESGPLLARLCEFPVGNATFEAQVIWMKIRYRKALTEEMGPVVVTPKINLKYKKNAGSDTRSKVIAKPILDVAEATESTWVLEGAPGKDLAIRFTKMRMLGSESGITFTETSDSDSEAVTNPLAQVYKGSYPYREFILPYEKVTVKAKYELTDDFEFEWELLDSPDTNATFTPESPRNHTCGEFLHPTSEWQYISNPTEPFGGGYGYPVDTHCLWTIQRKLFTGIELKFEKLSLEESPNCVYDYVGFVVDNVVEAKYQDMEASATSRHCQLKKSNSTFKYSYNKVLRIHFVSDHNRGGAGFRLGYRLSCTSFDYLPASNGLTQYELTSPHWPRGTAERDYNCEWTILSESNRQFDVQIIDLDMLDAEGCPDDFLTLASRSSVIRQLPDTASYCGRLDENEKANYTSLYGRLFVKYKASKNSKKGFKLRIKEKVVECTSEVIHVDENNPTKEIFTPEFPGKMPALTDCEYVMAGPNGHRLKFTVNPDLFRLDLQPGDTCPFEFVEFYDGPTVSSPLIGRYCGKKSPSTIFSTSNFLLMRLVTHISTSALGFNATLELASCGGTIMVHTNETQKIMSPNFPHQYTPMVDCEWTVRSANTHLLETRIDALWLTYNPNCTTDRLTVRDGNATAPYLVSPTCSPRTMQSEWQRASGSRITVQFHANSSITRATRNYCKDKKCGFELSVRLSGRACGGRITDDSGELTVPGYPDTILPYLKCLWQFDAGPKKRYMFELKFTKDSYLNGDFKDDKSFFLDRRFCSNSATAFTTADLATVIFDNTYESRFSTNKAPRTLTPFVLKYSKLTANYGDGSCTRVTRMNETFTFMPTSTVGHEVHNNDLCHLVVKRPREFQTTTITVTNYSSPLEVSATRTCFEWNSYFDIKSDKPNHINLRGCNTTFNSKEKVQRLTTVNKKIDVFVVNQHESMQQFVLNVEMQGVIETPSSGTITSPNWSLHGQYLPNSHCKWFLTAPEGQVVKINILMMDVEYTTECVNDILTVGEGIDNLIIHKYCNSNDEYGKPEEQLAERFKTVVSVSRYLTLEWHTDGQNERNGWKIDYEFVNANNVCGYATKGMSGVIHSPNFDKDYRNNEECLWDIQVPMGFHISIHFTHFDVESSENCSKDSLVISQEHSARAFAPVGDYYFVFENEEKSSPKCGINLPRDFSSESNRVRLNFTTNQEITAKGFRLEWKAECGTVFTLNHGVVSSPNYPQYYGNVDRECMYMIYPPPNAVVALRFLDVDLNNFKINAERYPCRQDYVEVIDLENKNSVSVVCGGEPLPEMPFTVKGPVGIRLLTNTSFSFRSFENKRSFRGFQLSYSINKCGGNIVLKEDNMARSISSPAFPLEYEHQLDCVWNITTTSDRVIVAKFEDMDMEQVSDCSADAVEVYDSATISNTSLLVRTCGDKSRMPIAPLRTSGNSMLIRLVTDFSLSGKGFKLVVTATLGESKGCGGKLQASGEWNALTPPKTENGEYAMSLKCGWTISGPTNTMLEMRLVEMDTEPLSVPPGKTVPPVCIDSLSIFDGVRMLSPLIAEDLCSETTVEKLPMYFHTSHRHAFVHFETDETNSGKGFKLEYRTQEGKYVIEASEEAPVLIRFNSMRFPSEAGDCSDAFVEIRDAGAINNCQHPACARIPSQRKVTRVCGSAVPPIHISNTNIVQISTSALIDASKAASMSFTYYALTNCNRTIDTNIYRSGRLTSPNYPNFYSTNTTCNTKLFAAGRKIHFSFKTLIMETEADNDAPERCIFDYLAIKEENREKRFCGENLPDSILSNKGDIDFLFVSDYNQEHDGFDLTYHVLVKETDDSLLFADSYDREGVISSVGYPLGYKKSMTQTWMIRPPNGHTCQLSVLDVGLGTNRKECASQDEYLEIEQAGEDGDELDLPSTTRLRDCSLENGQKPVVEMRPGVDRYLKLTFKSDDDQTNDGVGFRVSWKCENYESPQL</sequence>
<evidence type="ECO:0000259" key="9">
    <source>
        <dbReference type="PROSITE" id="PS50026"/>
    </source>
</evidence>
<dbReference type="Pfam" id="PF07645">
    <property type="entry name" value="EGF_CA"/>
    <property type="match status" value="2"/>
</dbReference>
<feature type="domain" description="CUB" evidence="8">
    <location>
        <begin position="3146"/>
        <end position="3266"/>
    </location>
</feature>
<dbReference type="InterPro" id="IPR035914">
    <property type="entry name" value="Sperma_CUB_dom_sf"/>
</dbReference>
<feature type="disulfide bond" evidence="7">
    <location>
        <begin position="36"/>
        <end position="45"/>
    </location>
</feature>
<dbReference type="PROSITE" id="PS50026">
    <property type="entry name" value="EGF_3"/>
    <property type="match status" value="7"/>
</dbReference>
<feature type="domain" description="CUB" evidence="8">
    <location>
        <begin position="2263"/>
        <end position="2384"/>
    </location>
</feature>